<dbReference type="AlphaFoldDB" id="N6UA05"/>
<feature type="region of interest" description="Disordered" evidence="1">
    <location>
        <begin position="330"/>
        <end position="362"/>
    </location>
</feature>
<evidence type="ECO:0000313" key="2">
    <source>
        <dbReference type="EMBL" id="ENN89399.1"/>
    </source>
</evidence>
<gene>
    <name evidence="2" type="ORF">RHSP_66736</name>
</gene>
<evidence type="ECO:0000313" key="3">
    <source>
        <dbReference type="Proteomes" id="UP000012429"/>
    </source>
</evidence>
<evidence type="ECO:0000256" key="1">
    <source>
        <dbReference type="SAM" id="MobiDB-lite"/>
    </source>
</evidence>
<feature type="compositionally biased region" description="Polar residues" evidence="1">
    <location>
        <begin position="331"/>
        <end position="348"/>
    </location>
</feature>
<sequence length="362" mass="39018">MRWGSRSDRLPAILFAGAVDGVDDLLVELRAFERHDFRALAEGGGCEGFRLASVLAAVREAEDLRFRVVAIGQFQFFRAIAIGIEGRLHLDEAFRAVEDHDLTIGHLRRDVEAKLEVAEIGLDAGIDVGAEFRIALRYRLNAQGFAAGDETGADCRIDADIGQAAAAKSGDIAHIASIAVEIGEGALDMAQAADGAIGEQRADFPPDRRIGDHIGFHHQHLVAITGGNQAVDFIRLERDRLFAKHMLAGVRRLDGPFDMLRGRQGNIDGVDGVGGEHLLIGAEGMRHGKAVRHLPGAIKIAAGDCGDDAIFRILNGGDDQIAADLRRRQNSETQHALSPEASSRTDGSMATIATWPLRRDPL</sequence>
<name>N6UA05_9HYPH</name>
<proteinExistence type="predicted"/>
<keyword evidence="3" id="KW-1185">Reference proteome</keyword>
<dbReference type="EMBL" id="AQHN01000006">
    <property type="protein sequence ID" value="ENN89399.1"/>
    <property type="molecule type" value="Genomic_DNA"/>
</dbReference>
<organism evidence="2 3">
    <name type="scientific">Rhizobium freirei PRF 81</name>
    <dbReference type="NCBI Taxonomy" id="363754"/>
    <lineage>
        <taxon>Bacteria</taxon>
        <taxon>Pseudomonadati</taxon>
        <taxon>Pseudomonadota</taxon>
        <taxon>Alphaproteobacteria</taxon>
        <taxon>Hyphomicrobiales</taxon>
        <taxon>Rhizobiaceae</taxon>
        <taxon>Rhizobium/Agrobacterium group</taxon>
        <taxon>Rhizobium</taxon>
    </lineage>
</organism>
<dbReference type="STRING" id="363754.RHSP_66736"/>
<dbReference type="Proteomes" id="UP000012429">
    <property type="component" value="Unassembled WGS sequence"/>
</dbReference>
<protein>
    <submittedName>
        <fullName evidence="2">Uncharacterized protein</fullName>
    </submittedName>
</protein>
<accession>N6UA05</accession>
<comment type="caution">
    <text evidence="2">The sequence shown here is derived from an EMBL/GenBank/DDBJ whole genome shotgun (WGS) entry which is preliminary data.</text>
</comment>
<reference evidence="2 3" key="1">
    <citation type="journal article" date="2012" name="BMC Genomics">
        <title>Genomic basis of broad host range and environmental adaptability of Rhizobium tropici CIAT 899 and Rhizobium sp. PRF 81 which are used in inoculants for common bean (Phaseolus vulgaris L.).</title>
        <authorList>
            <person name="Ormeno-Orrillo E."/>
            <person name="Menna P."/>
            <person name="Almeida L.G."/>
            <person name="Ollero F.J."/>
            <person name="Nicolas M.F."/>
            <person name="Pains Rodrigues E."/>
            <person name="Shigueyoshi Nakatani A."/>
            <person name="Silva Batista J.S."/>
            <person name="Oliveira Chueire L.M."/>
            <person name="Souza R.C."/>
            <person name="Ribeiro Vasconcelos A.T."/>
            <person name="Megias M."/>
            <person name="Hungria M."/>
            <person name="Martinez-Romero E."/>
        </authorList>
    </citation>
    <scope>NUCLEOTIDE SEQUENCE [LARGE SCALE GENOMIC DNA]</scope>
    <source>
        <strain evidence="2 3">PRF 81</strain>
    </source>
</reference>